<protein>
    <submittedName>
        <fullName evidence="1">Uncharacterized protein</fullName>
    </submittedName>
</protein>
<sequence length="88" mass="10454">MPFLNWSRNGRIRRTGRGACNHTNITGRRTRNPNLSDERDLERLRFLPPDEDLERLRFCPPSGEEEGERDLFWGEEPFPDLELDLLEE</sequence>
<name>A0A2U9C4B2_SCOMX</name>
<evidence type="ECO:0000313" key="2">
    <source>
        <dbReference type="Proteomes" id="UP000246464"/>
    </source>
</evidence>
<accession>A0A2U9C4B2</accession>
<keyword evidence="2" id="KW-1185">Reference proteome</keyword>
<evidence type="ECO:0000313" key="1">
    <source>
        <dbReference type="EMBL" id="AWP10880.1"/>
    </source>
</evidence>
<proteinExistence type="predicted"/>
<dbReference type="AlphaFoldDB" id="A0A2U9C4B2"/>
<organism evidence="1 2">
    <name type="scientific">Scophthalmus maximus</name>
    <name type="common">Turbot</name>
    <name type="synonym">Psetta maxima</name>
    <dbReference type="NCBI Taxonomy" id="52904"/>
    <lineage>
        <taxon>Eukaryota</taxon>
        <taxon>Metazoa</taxon>
        <taxon>Chordata</taxon>
        <taxon>Craniata</taxon>
        <taxon>Vertebrata</taxon>
        <taxon>Euteleostomi</taxon>
        <taxon>Actinopterygii</taxon>
        <taxon>Neopterygii</taxon>
        <taxon>Teleostei</taxon>
        <taxon>Neoteleostei</taxon>
        <taxon>Acanthomorphata</taxon>
        <taxon>Carangaria</taxon>
        <taxon>Pleuronectiformes</taxon>
        <taxon>Pleuronectoidei</taxon>
        <taxon>Scophthalmidae</taxon>
        <taxon>Scophthalmus</taxon>
    </lineage>
</organism>
<dbReference type="Proteomes" id="UP000246464">
    <property type="component" value="Chromosome 12"/>
</dbReference>
<reference evidence="1 2" key="1">
    <citation type="submission" date="2017-12" db="EMBL/GenBank/DDBJ databases">
        <title>Integrating genomic resources of turbot (Scophthalmus maximus) in depth evaluation of genetic and physical mapping variation across individuals.</title>
        <authorList>
            <person name="Martinez P."/>
        </authorList>
    </citation>
    <scope>NUCLEOTIDE SEQUENCE [LARGE SCALE GENOMIC DNA]</scope>
</reference>
<gene>
    <name evidence="1" type="ORF">SMAX5B_022589</name>
</gene>
<dbReference type="EMBL" id="CP026254">
    <property type="protein sequence ID" value="AWP10880.1"/>
    <property type="molecule type" value="Genomic_DNA"/>
</dbReference>